<gene>
    <name evidence="1" type="ORF">BCR33DRAFT_719046</name>
</gene>
<dbReference type="EMBL" id="MCGO01000033">
    <property type="protein sequence ID" value="ORY40929.1"/>
    <property type="molecule type" value="Genomic_DNA"/>
</dbReference>
<dbReference type="Proteomes" id="UP000193642">
    <property type="component" value="Unassembled WGS sequence"/>
</dbReference>
<accession>A0A1Y2C1M9</accession>
<keyword evidence="2" id="KW-1185">Reference proteome</keyword>
<proteinExistence type="predicted"/>
<reference evidence="1 2" key="1">
    <citation type="submission" date="2016-07" db="EMBL/GenBank/DDBJ databases">
        <title>Pervasive Adenine N6-methylation of Active Genes in Fungi.</title>
        <authorList>
            <consortium name="DOE Joint Genome Institute"/>
            <person name="Mondo S.J."/>
            <person name="Dannebaum R.O."/>
            <person name="Kuo R.C."/>
            <person name="Labutti K."/>
            <person name="Haridas S."/>
            <person name="Kuo A."/>
            <person name="Salamov A."/>
            <person name="Ahrendt S.R."/>
            <person name="Lipzen A."/>
            <person name="Sullivan W."/>
            <person name="Andreopoulos W.B."/>
            <person name="Clum A."/>
            <person name="Lindquist E."/>
            <person name="Daum C."/>
            <person name="Ramamoorthy G.K."/>
            <person name="Gryganskyi A."/>
            <person name="Culley D."/>
            <person name="Magnuson J.K."/>
            <person name="James T.Y."/>
            <person name="O'Malley M.A."/>
            <person name="Stajich J.E."/>
            <person name="Spatafora J.W."/>
            <person name="Visel A."/>
            <person name="Grigoriev I.V."/>
        </authorList>
    </citation>
    <scope>NUCLEOTIDE SEQUENCE [LARGE SCALE GENOMIC DNA]</scope>
    <source>
        <strain evidence="1 2">JEL800</strain>
    </source>
</reference>
<dbReference type="OrthoDB" id="2129470at2759"/>
<name>A0A1Y2C1M9_9FUNG</name>
<comment type="caution">
    <text evidence="1">The sequence shown here is derived from an EMBL/GenBank/DDBJ whole genome shotgun (WGS) entry which is preliminary data.</text>
</comment>
<sequence>MVPGVDDSKFLPQECLVDLLKCVLGLTAAAESPDDLLEIEYEVANTLETFESQIRFTTLSQVLATLLSQIEPLLLLTEADGKNSVWVSGHRVCYEMLATAMDAIVTYRDSFGTYDQSVNSELPDADWIGLTNCVVEGLESKYPLTRKAAFDCAVALCKCRGSSEELYNQVESRSGSNRLIVLRGMMERRLH</sequence>
<dbReference type="AlphaFoldDB" id="A0A1Y2C1M9"/>
<organism evidence="1 2">
    <name type="scientific">Rhizoclosmatium globosum</name>
    <dbReference type="NCBI Taxonomy" id="329046"/>
    <lineage>
        <taxon>Eukaryota</taxon>
        <taxon>Fungi</taxon>
        <taxon>Fungi incertae sedis</taxon>
        <taxon>Chytridiomycota</taxon>
        <taxon>Chytridiomycota incertae sedis</taxon>
        <taxon>Chytridiomycetes</taxon>
        <taxon>Chytridiales</taxon>
        <taxon>Chytriomycetaceae</taxon>
        <taxon>Rhizoclosmatium</taxon>
    </lineage>
</organism>
<evidence type="ECO:0000313" key="2">
    <source>
        <dbReference type="Proteomes" id="UP000193642"/>
    </source>
</evidence>
<protein>
    <submittedName>
        <fullName evidence="1">Uncharacterized protein</fullName>
    </submittedName>
</protein>
<evidence type="ECO:0000313" key="1">
    <source>
        <dbReference type="EMBL" id="ORY40929.1"/>
    </source>
</evidence>